<dbReference type="InterPro" id="IPR010652">
    <property type="entry name" value="DUF1232"/>
</dbReference>
<proteinExistence type="predicted"/>
<gene>
    <name evidence="7" type="ORF">DWB79_03535</name>
</gene>
<dbReference type="EMBL" id="CP031393">
    <property type="protein sequence ID" value="QSH96845.1"/>
    <property type="molecule type" value="Genomic_DNA"/>
</dbReference>
<evidence type="ECO:0000256" key="1">
    <source>
        <dbReference type="ARBA" id="ARBA00004127"/>
    </source>
</evidence>
<feature type="domain" description="DUF1232" evidence="6">
    <location>
        <begin position="82"/>
        <end position="117"/>
    </location>
</feature>
<organism evidence="7 8">
    <name type="scientific">Treponema medium</name>
    <dbReference type="NCBI Taxonomy" id="58231"/>
    <lineage>
        <taxon>Bacteria</taxon>
        <taxon>Pseudomonadati</taxon>
        <taxon>Spirochaetota</taxon>
        <taxon>Spirochaetia</taxon>
        <taxon>Spirochaetales</taxon>
        <taxon>Treponemataceae</taxon>
        <taxon>Treponema</taxon>
    </lineage>
</organism>
<protein>
    <submittedName>
        <fullName evidence="7">DUF1232 domain-containing protein</fullName>
    </submittedName>
</protein>
<dbReference type="Proteomes" id="UP000663454">
    <property type="component" value="Chromosome"/>
</dbReference>
<accession>A0ABX7LV48</accession>
<keyword evidence="4 5" id="KW-0472">Membrane</keyword>
<sequence length="148" mass="17341">MEEFMSEKFDEKKKVKASEKFEGFKSYQYTDNDFEKVFKNEEKIKEKVKKGNFGEYADYIPLFFEMLKDVFSGKYKEVPVGAIAAIICTLLYILSPIDLILDIIPVIGWLDDIFILGLCIPFVKGDLDKYKTWKQNSKILDEEYAEEK</sequence>
<evidence type="ECO:0000256" key="4">
    <source>
        <dbReference type="ARBA" id="ARBA00023136"/>
    </source>
</evidence>
<feature type="transmembrane region" description="Helical" evidence="5">
    <location>
        <begin position="78"/>
        <end position="97"/>
    </location>
</feature>
<evidence type="ECO:0000256" key="3">
    <source>
        <dbReference type="ARBA" id="ARBA00022989"/>
    </source>
</evidence>
<feature type="transmembrane region" description="Helical" evidence="5">
    <location>
        <begin position="103"/>
        <end position="123"/>
    </location>
</feature>
<evidence type="ECO:0000256" key="5">
    <source>
        <dbReference type="SAM" id="Phobius"/>
    </source>
</evidence>
<comment type="subcellular location">
    <subcellularLocation>
        <location evidence="1">Endomembrane system</location>
        <topology evidence="1">Multi-pass membrane protein</topology>
    </subcellularLocation>
</comment>
<evidence type="ECO:0000256" key="2">
    <source>
        <dbReference type="ARBA" id="ARBA00022692"/>
    </source>
</evidence>
<evidence type="ECO:0000313" key="8">
    <source>
        <dbReference type="Proteomes" id="UP000663454"/>
    </source>
</evidence>
<evidence type="ECO:0000313" key="7">
    <source>
        <dbReference type="EMBL" id="QSH96845.1"/>
    </source>
</evidence>
<keyword evidence="2 5" id="KW-0812">Transmembrane</keyword>
<keyword evidence="8" id="KW-1185">Reference proteome</keyword>
<reference evidence="7 8" key="1">
    <citation type="submission" date="2018-08" db="EMBL/GenBank/DDBJ databases">
        <authorList>
            <person name="Clegg S.R."/>
            <person name="Carter S.D."/>
            <person name="Radford A.D."/>
            <person name="Darby A."/>
            <person name="Hall N."/>
            <person name="Birtles R."/>
            <person name="Evans N.J."/>
        </authorList>
    </citation>
    <scope>NUCLEOTIDE SEQUENCE [LARGE SCALE GENOMIC DNA]</scope>
    <source>
        <strain evidence="7 8">ATCC 700293</strain>
    </source>
</reference>
<evidence type="ECO:0000259" key="6">
    <source>
        <dbReference type="Pfam" id="PF06803"/>
    </source>
</evidence>
<keyword evidence="3 5" id="KW-1133">Transmembrane helix</keyword>
<dbReference type="Pfam" id="PF06803">
    <property type="entry name" value="DUF1232"/>
    <property type="match status" value="1"/>
</dbReference>
<name>A0ABX7LV48_TREMD</name>